<feature type="signal peptide" evidence="4">
    <location>
        <begin position="1"/>
        <end position="18"/>
    </location>
</feature>
<keyword evidence="7" id="KW-1185">Reference proteome</keyword>
<dbReference type="SMART" id="SM00082">
    <property type="entry name" value="LRRCT"/>
    <property type="match status" value="1"/>
</dbReference>
<dbReference type="PANTHER" id="PTHR24373">
    <property type="entry name" value="SLIT RELATED LEUCINE-RICH REPEAT NEURONAL PROTEIN"/>
    <property type="match status" value="1"/>
</dbReference>
<dbReference type="InterPro" id="IPR000483">
    <property type="entry name" value="Cys-rich_flank_reg_C"/>
</dbReference>
<evidence type="ECO:0000313" key="7">
    <source>
        <dbReference type="Proteomes" id="UP000683360"/>
    </source>
</evidence>
<comment type="caution">
    <text evidence="6">The sequence shown here is derived from an EMBL/GenBank/DDBJ whole genome shotgun (WGS) entry which is preliminary data.</text>
</comment>
<gene>
    <name evidence="6" type="ORF">MEDL_62511</name>
</gene>
<evidence type="ECO:0000256" key="3">
    <source>
        <dbReference type="ARBA" id="ARBA00022737"/>
    </source>
</evidence>
<reference evidence="6" key="1">
    <citation type="submission" date="2021-03" db="EMBL/GenBank/DDBJ databases">
        <authorList>
            <person name="Bekaert M."/>
        </authorList>
    </citation>
    <scope>NUCLEOTIDE SEQUENCE</scope>
</reference>
<organism evidence="6 7">
    <name type="scientific">Mytilus edulis</name>
    <name type="common">Blue mussel</name>
    <dbReference type="NCBI Taxonomy" id="6550"/>
    <lineage>
        <taxon>Eukaryota</taxon>
        <taxon>Metazoa</taxon>
        <taxon>Spiralia</taxon>
        <taxon>Lophotrochozoa</taxon>
        <taxon>Mollusca</taxon>
        <taxon>Bivalvia</taxon>
        <taxon>Autobranchia</taxon>
        <taxon>Pteriomorphia</taxon>
        <taxon>Mytilida</taxon>
        <taxon>Mytiloidea</taxon>
        <taxon>Mytilidae</taxon>
        <taxon>Mytilinae</taxon>
        <taxon>Mytilus</taxon>
    </lineage>
</organism>
<accession>A0A8S3V7N0</accession>
<evidence type="ECO:0000313" key="6">
    <source>
        <dbReference type="EMBL" id="CAG2250829.1"/>
    </source>
</evidence>
<dbReference type="Gene3D" id="3.80.10.10">
    <property type="entry name" value="Ribonuclease Inhibitor"/>
    <property type="match status" value="2"/>
</dbReference>
<feature type="chain" id="PRO_5035918695" description="LRRCT domain-containing protein" evidence="4">
    <location>
        <begin position="19"/>
        <end position="258"/>
    </location>
</feature>
<dbReference type="OrthoDB" id="6130667at2759"/>
<dbReference type="Pfam" id="PF13855">
    <property type="entry name" value="LRR_8"/>
    <property type="match status" value="2"/>
</dbReference>
<dbReference type="SUPFAM" id="SSF52058">
    <property type="entry name" value="L domain-like"/>
    <property type="match status" value="1"/>
</dbReference>
<protein>
    <recommendedName>
        <fullName evidence="5">LRRCT domain-containing protein</fullName>
    </recommendedName>
</protein>
<sequence length="258" mass="29198">MERTFLVVVLVSVGLVNSSCPLTCACTIETLDLLFVDCNSRSLSYVPDLPSNTYTLQMSHNTIPEINDQVLQRHTTFDESVSTYFYYIYKNVITTMTADIFTDCNNLTSINLSFNSIEYLHPGAFRNLTELTNLALNINKIRYIESNTFINLQKLYYLYLQDNEISTIQQFAFVNLPSLHDLYLNANNISHIKEHAFGNLPSLSILELNANPFKCDCSVIPFRSWLNERASIGTDAKCSDGTLVTSLHSAALETCNRK</sequence>
<dbReference type="InterPro" id="IPR003591">
    <property type="entry name" value="Leu-rich_rpt_typical-subtyp"/>
</dbReference>
<dbReference type="PANTHER" id="PTHR24373:SF370">
    <property type="entry name" value="FISH-LIPS, ISOFORM E"/>
    <property type="match status" value="1"/>
</dbReference>
<feature type="domain" description="LRRCT" evidence="5">
    <location>
        <begin position="211"/>
        <end position="256"/>
    </location>
</feature>
<dbReference type="GO" id="GO:0031012">
    <property type="term" value="C:extracellular matrix"/>
    <property type="evidence" value="ECO:0007669"/>
    <property type="project" value="TreeGrafter"/>
</dbReference>
<keyword evidence="1" id="KW-0433">Leucine-rich repeat</keyword>
<dbReference type="InterPro" id="IPR001611">
    <property type="entry name" value="Leu-rich_rpt"/>
</dbReference>
<dbReference type="AlphaFoldDB" id="A0A8S3V7N0"/>
<dbReference type="InterPro" id="IPR032675">
    <property type="entry name" value="LRR_dom_sf"/>
</dbReference>
<dbReference type="SMART" id="SM00369">
    <property type="entry name" value="LRR_TYP"/>
    <property type="match status" value="4"/>
</dbReference>
<name>A0A8S3V7N0_MYTED</name>
<keyword evidence="3" id="KW-0677">Repeat</keyword>
<evidence type="ECO:0000256" key="1">
    <source>
        <dbReference type="ARBA" id="ARBA00022614"/>
    </source>
</evidence>
<evidence type="ECO:0000259" key="5">
    <source>
        <dbReference type="SMART" id="SM00082"/>
    </source>
</evidence>
<evidence type="ECO:0000256" key="2">
    <source>
        <dbReference type="ARBA" id="ARBA00022729"/>
    </source>
</evidence>
<evidence type="ECO:0000256" key="4">
    <source>
        <dbReference type="SAM" id="SignalP"/>
    </source>
</evidence>
<dbReference type="Proteomes" id="UP000683360">
    <property type="component" value="Unassembled WGS sequence"/>
</dbReference>
<dbReference type="GO" id="GO:0005615">
    <property type="term" value="C:extracellular space"/>
    <property type="evidence" value="ECO:0007669"/>
    <property type="project" value="TreeGrafter"/>
</dbReference>
<proteinExistence type="predicted"/>
<dbReference type="PROSITE" id="PS51257">
    <property type="entry name" value="PROKAR_LIPOPROTEIN"/>
    <property type="match status" value="1"/>
</dbReference>
<keyword evidence="2 4" id="KW-0732">Signal</keyword>
<dbReference type="PROSITE" id="PS51450">
    <property type="entry name" value="LRR"/>
    <property type="match status" value="1"/>
</dbReference>
<dbReference type="EMBL" id="CAJPWZ010003066">
    <property type="protein sequence ID" value="CAG2250829.1"/>
    <property type="molecule type" value="Genomic_DNA"/>
</dbReference>
<dbReference type="InterPro" id="IPR050328">
    <property type="entry name" value="Dev_Immune_Receptor"/>
</dbReference>